<evidence type="ECO:0000313" key="2">
    <source>
        <dbReference type="EMBL" id="KAA1126057.1"/>
    </source>
</evidence>
<dbReference type="EMBL" id="VDEP01000173">
    <property type="protein sequence ID" value="KAA1126057.1"/>
    <property type="molecule type" value="Genomic_DNA"/>
</dbReference>
<comment type="caution">
    <text evidence="2">The sequence shown here is derived from an EMBL/GenBank/DDBJ whole genome shotgun (WGS) entry which is preliminary data.</text>
</comment>
<organism evidence="2 3">
    <name type="scientific">Puccinia graminis f. sp. tritici</name>
    <dbReference type="NCBI Taxonomy" id="56615"/>
    <lineage>
        <taxon>Eukaryota</taxon>
        <taxon>Fungi</taxon>
        <taxon>Dikarya</taxon>
        <taxon>Basidiomycota</taxon>
        <taxon>Pucciniomycotina</taxon>
        <taxon>Pucciniomycetes</taxon>
        <taxon>Pucciniales</taxon>
        <taxon>Pucciniaceae</taxon>
        <taxon>Puccinia</taxon>
    </lineage>
</organism>
<feature type="compositionally biased region" description="Basic and acidic residues" evidence="1">
    <location>
        <begin position="1"/>
        <end position="25"/>
    </location>
</feature>
<proteinExistence type="predicted"/>
<protein>
    <submittedName>
        <fullName evidence="2">Uncharacterized protein</fullName>
    </submittedName>
</protein>
<accession>A0A5B0RK18</accession>
<evidence type="ECO:0000256" key="1">
    <source>
        <dbReference type="SAM" id="MobiDB-lite"/>
    </source>
</evidence>
<dbReference type="Proteomes" id="UP000325313">
    <property type="component" value="Unassembled WGS sequence"/>
</dbReference>
<reference evidence="2 3" key="1">
    <citation type="submission" date="2019-05" db="EMBL/GenBank/DDBJ databases">
        <title>Emergence of the Ug99 lineage of the wheat stem rust pathogen through somatic hybridization.</title>
        <authorList>
            <person name="Li F."/>
            <person name="Upadhyaya N.M."/>
            <person name="Sperschneider J."/>
            <person name="Matny O."/>
            <person name="Nguyen-Phuc H."/>
            <person name="Mago R."/>
            <person name="Raley C."/>
            <person name="Miller M.E."/>
            <person name="Silverstein K.A.T."/>
            <person name="Henningsen E."/>
            <person name="Hirsch C.D."/>
            <person name="Visser B."/>
            <person name="Pretorius Z.A."/>
            <person name="Steffenson B.J."/>
            <person name="Schwessinger B."/>
            <person name="Dodds P.N."/>
            <person name="Figueroa M."/>
        </authorList>
    </citation>
    <scope>NUCLEOTIDE SEQUENCE [LARGE SCALE GENOMIC DNA]</scope>
    <source>
        <strain evidence="2 3">Ug99</strain>
    </source>
</reference>
<evidence type="ECO:0000313" key="3">
    <source>
        <dbReference type="Proteomes" id="UP000325313"/>
    </source>
</evidence>
<sequence length="189" mass="20764">MEPGRRKDWAIQRQKKDIDDDRPRFSSEPWQGPRRSTRWLLMSVRSRTRWIGSITCCTTGSQIGQRIKEASLVHSKSRISISPTTSSSRISMSSRRIGSQNIAGQVAGRVIIKHCGMGELGVMIEEEGGAAADGGGAVEAGGIGMEEAGAQERVPEVRDRGRLEDCRQTPVGRAVEQVRQIPLPDRLLS</sequence>
<name>A0A5B0RK18_PUCGR</name>
<dbReference type="AlphaFoldDB" id="A0A5B0RK18"/>
<feature type="region of interest" description="Disordered" evidence="1">
    <location>
        <begin position="1"/>
        <end position="32"/>
    </location>
</feature>
<gene>
    <name evidence="2" type="ORF">PGTUg99_018797</name>
</gene>